<protein>
    <recommendedName>
        <fullName evidence="1">acetate--CoA ligase</fullName>
        <ecNumber evidence="1">6.2.1.1</ecNumber>
    </recommendedName>
</protein>
<name>A0A4Y2EKW0_ARAVE</name>
<comment type="caution">
    <text evidence="3">The sequence shown here is derived from an EMBL/GenBank/DDBJ whole genome shotgun (WGS) entry which is preliminary data.</text>
</comment>
<dbReference type="OrthoDB" id="1706066at2759"/>
<dbReference type="PANTHER" id="PTHR24095:SF14">
    <property type="entry name" value="ACETYL-COENZYME A SYNTHETASE 1"/>
    <property type="match status" value="1"/>
</dbReference>
<dbReference type="Pfam" id="PF00501">
    <property type="entry name" value="AMP-binding"/>
    <property type="match status" value="1"/>
</dbReference>
<evidence type="ECO:0000259" key="2">
    <source>
        <dbReference type="Pfam" id="PF00501"/>
    </source>
</evidence>
<evidence type="ECO:0000313" key="3">
    <source>
        <dbReference type="EMBL" id="GBM29501.1"/>
    </source>
</evidence>
<proteinExistence type="predicted"/>
<dbReference type="SUPFAM" id="SSF56801">
    <property type="entry name" value="Acetyl-CoA synthetase-like"/>
    <property type="match status" value="1"/>
</dbReference>
<dbReference type="PANTHER" id="PTHR24095">
    <property type="entry name" value="ACETYL-COENZYME A SYNTHETASE"/>
    <property type="match status" value="1"/>
</dbReference>
<dbReference type="InterPro" id="IPR000873">
    <property type="entry name" value="AMP-dep_synth/lig_dom"/>
</dbReference>
<dbReference type="EMBL" id="BGPR01000638">
    <property type="protein sequence ID" value="GBM29501.1"/>
    <property type="molecule type" value="Genomic_DNA"/>
</dbReference>
<reference evidence="3 4" key="1">
    <citation type="journal article" date="2019" name="Sci. Rep.">
        <title>Orb-weaving spider Araneus ventricosus genome elucidates the spidroin gene catalogue.</title>
        <authorList>
            <person name="Kono N."/>
            <person name="Nakamura H."/>
            <person name="Ohtoshi R."/>
            <person name="Moran D.A.P."/>
            <person name="Shinohara A."/>
            <person name="Yoshida Y."/>
            <person name="Fujiwara M."/>
            <person name="Mori M."/>
            <person name="Tomita M."/>
            <person name="Arakawa K."/>
        </authorList>
    </citation>
    <scope>NUCLEOTIDE SEQUENCE [LARGE SCALE GENOMIC DNA]</scope>
</reference>
<gene>
    <name evidence="3" type="primary">acsA_0</name>
    <name evidence="3" type="ORF">AVEN_212233_1</name>
</gene>
<dbReference type="InterPro" id="IPR042099">
    <property type="entry name" value="ANL_N_sf"/>
</dbReference>
<feature type="domain" description="AMP-dependent synthetase/ligase" evidence="2">
    <location>
        <begin position="2"/>
        <end position="102"/>
    </location>
</feature>
<evidence type="ECO:0000256" key="1">
    <source>
        <dbReference type="ARBA" id="ARBA00013275"/>
    </source>
</evidence>
<keyword evidence="4" id="KW-1185">Reference proteome</keyword>
<dbReference type="EC" id="6.2.1.1" evidence="1"/>
<evidence type="ECO:0000313" key="4">
    <source>
        <dbReference type="Proteomes" id="UP000499080"/>
    </source>
</evidence>
<sequence>MSGSTGIPKGCVHTTGGCMIYAALTFKYVFDYFPGDVYISMSDIGWIIEHTYNVYGQLLNAATCFLFEGLPTNPGRYWEIAERCGANQLYVAPTVIRSLMRYDDD</sequence>
<organism evidence="3 4">
    <name type="scientific">Araneus ventricosus</name>
    <name type="common">Orbweaver spider</name>
    <name type="synonym">Epeira ventricosa</name>
    <dbReference type="NCBI Taxonomy" id="182803"/>
    <lineage>
        <taxon>Eukaryota</taxon>
        <taxon>Metazoa</taxon>
        <taxon>Ecdysozoa</taxon>
        <taxon>Arthropoda</taxon>
        <taxon>Chelicerata</taxon>
        <taxon>Arachnida</taxon>
        <taxon>Araneae</taxon>
        <taxon>Araneomorphae</taxon>
        <taxon>Entelegynae</taxon>
        <taxon>Araneoidea</taxon>
        <taxon>Araneidae</taxon>
        <taxon>Araneus</taxon>
    </lineage>
</organism>
<dbReference type="AlphaFoldDB" id="A0A4Y2EKW0"/>
<dbReference type="Gene3D" id="3.40.50.12780">
    <property type="entry name" value="N-terminal domain of ligase-like"/>
    <property type="match status" value="1"/>
</dbReference>
<dbReference type="GO" id="GO:0006085">
    <property type="term" value="P:acetyl-CoA biosynthetic process"/>
    <property type="evidence" value="ECO:0007669"/>
    <property type="project" value="TreeGrafter"/>
</dbReference>
<accession>A0A4Y2EKW0</accession>
<dbReference type="Proteomes" id="UP000499080">
    <property type="component" value="Unassembled WGS sequence"/>
</dbReference>
<dbReference type="GO" id="GO:0003987">
    <property type="term" value="F:acetate-CoA ligase activity"/>
    <property type="evidence" value="ECO:0007669"/>
    <property type="project" value="UniProtKB-EC"/>
</dbReference>